<sequence length="207" mass="24770">MNWNSRQRLLSFTLCIKLEYKEDQLNIIRMSYFTLKKYLQFIDNNGVDHIYEMPIQDRVYEIVWYFIGFEMQLIQTHSIQIEFPFYDEKLKLIFGGDLSVKHNQQLHNSQNEKLSYFLGQVLILNYYQISSQHYCNTVISFILSSNIDGCRCVPSQNTKINDQVIQKQEEFLFISSKQIANNFYYHIGQKLMIYTLLQTNLIINQQN</sequence>
<dbReference type="Proteomes" id="UP000689195">
    <property type="component" value="Unassembled WGS sequence"/>
</dbReference>
<accession>A0A8S1Y0X0</accession>
<dbReference type="OrthoDB" id="10657940at2759"/>
<dbReference type="AlphaFoldDB" id="A0A8S1Y0X0"/>
<gene>
    <name evidence="1" type="ORF">PPENT_87.1.T1470149</name>
</gene>
<name>A0A8S1Y0X0_9CILI</name>
<protein>
    <submittedName>
        <fullName evidence="1">Uncharacterized protein</fullName>
    </submittedName>
</protein>
<organism evidence="1 2">
    <name type="scientific">Paramecium pentaurelia</name>
    <dbReference type="NCBI Taxonomy" id="43138"/>
    <lineage>
        <taxon>Eukaryota</taxon>
        <taxon>Sar</taxon>
        <taxon>Alveolata</taxon>
        <taxon>Ciliophora</taxon>
        <taxon>Intramacronucleata</taxon>
        <taxon>Oligohymenophorea</taxon>
        <taxon>Peniculida</taxon>
        <taxon>Parameciidae</taxon>
        <taxon>Paramecium</taxon>
    </lineage>
</organism>
<keyword evidence="2" id="KW-1185">Reference proteome</keyword>
<comment type="caution">
    <text evidence="1">The sequence shown here is derived from an EMBL/GenBank/DDBJ whole genome shotgun (WGS) entry which is preliminary data.</text>
</comment>
<evidence type="ECO:0000313" key="2">
    <source>
        <dbReference type="Proteomes" id="UP000689195"/>
    </source>
</evidence>
<evidence type="ECO:0000313" key="1">
    <source>
        <dbReference type="EMBL" id="CAD8207559.1"/>
    </source>
</evidence>
<reference evidence="1" key="1">
    <citation type="submission" date="2021-01" db="EMBL/GenBank/DDBJ databases">
        <authorList>
            <consortium name="Genoscope - CEA"/>
            <person name="William W."/>
        </authorList>
    </citation>
    <scope>NUCLEOTIDE SEQUENCE</scope>
</reference>
<dbReference type="EMBL" id="CAJJDO010000147">
    <property type="protein sequence ID" value="CAD8207559.1"/>
    <property type="molecule type" value="Genomic_DNA"/>
</dbReference>
<proteinExistence type="predicted"/>